<organism evidence="1 2">
    <name type="scientific">Tetradesmus obliquus</name>
    <name type="common">Green alga</name>
    <name type="synonym">Acutodesmus obliquus</name>
    <dbReference type="NCBI Taxonomy" id="3088"/>
    <lineage>
        <taxon>Eukaryota</taxon>
        <taxon>Viridiplantae</taxon>
        <taxon>Chlorophyta</taxon>
        <taxon>core chlorophytes</taxon>
        <taxon>Chlorophyceae</taxon>
        <taxon>CS clade</taxon>
        <taxon>Sphaeropleales</taxon>
        <taxon>Scenedesmaceae</taxon>
        <taxon>Tetradesmus</taxon>
    </lineage>
</organism>
<name>A0A383WMU5_TETOB</name>
<protein>
    <recommendedName>
        <fullName evidence="3">MYND-type domain-containing protein</fullName>
    </recommendedName>
</protein>
<evidence type="ECO:0008006" key="3">
    <source>
        <dbReference type="Google" id="ProtNLM"/>
    </source>
</evidence>
<evidence type="ECO:0000313" key="2">
    <source>
        <dbReference type="Proteomes" id="UP000256970"/>
    </source>
</evidence>
<evidence type="ECO:0000313" key="1">
    <source>
        <dbReference type="EMBL" id="SZX78494.1"/>
    </source>
</evidence>
<dbReference type="Proteomes" id="UP000256970">
    <property type="component" value="Unassembled WGS sequence"/>
</dbReference>
<dbReference type="SUPFAM" id="SSF144232">
    <property type="entry name" value="HIT/MYND zinc finger-like"/>
    <property type="match status" value="1"/>
</dbReference>
<dbReference type="AlphaFoldDB" id="A0A383WMU5"/>
<dbReference type="Gene3D" id="6.10.140.2220">
    <property type="match status" value="1"/>
</dbReference>
<accession>A0A383WMU5</accession>
<keyword evidence="2" id="KW-1185">Reference proteome</keyword>
<reference evidence="1 2" key="1">
    <citation type="submission" date="2016-10" db="EMBL/GenBank/DDBJ databases">
        <authorList>
            <person name="Cai Z."/>
        </authorList>
    </citation>
    <scope>NUCLEOTIDE SEQUENCE [LARGE SCALE GENOMIC DNA]</scope>
</reference>
<sequence>MVLLTYGQRIVCNFWEGSRCALAGAAAAVGQLAKIQQQQQQQQQQQHAARAGSAAVPWLLLLVRVMFACSKLTESLAVAHAAGEEVKQSVVDEIRDCMVLLQTGATDFMAATAGTAAAAASADSSCELPCLRQRLEQLLAPIRKGASIANAILQGGDAASILAGASIADGGASIANAILQGGDAASMATVTDDGITSLQGFTQRLQQWCLDFCGRFGTSCCCNNPACTNLTGSSEQLLVGSKSCVCSGCMAARFCSRECLVAMWPHHQQM</sequence>
<gene>
    <name evidence="1" type="ORF">BQ4739_LOCUS18772</name>
</gene>
<dbReference type="EMBL" id="FNXT01001323">
    <property type="protein sequence ID" value="SZX78494.1"/>
    <property type="molecule type" value="Genomic_DNA"/>
</dbReference>
<proteinExistence type="predicted"/>